<reference evidence="1" key="2">
    <citation type="submission" date="2011-04" db="EMBL/GenBank/DDBJ databases">
        <authorList>
            <person name="Genoscope - CEA"/>
        </authorList>
    </citation>
    <scope>NUCLEOTIDE SEQUENCE</scope>
    <source>
        <strain evidence="1">R229</strain>
    </source>
</reference>
<proteinExistence type="predicted"/>
<evidence type="ECO:0000313" key="1">
    <source>
        <dbReference type="EMBL" id="CCA81428.1"/>
    </source>
</evidence>
<reference evidence="1" key="1">
    <citation type="journal article" date="2011" name="PLoS ONE">
        <title>Ralstonia syzygii, the Blood Disease Bacterium and some Asian R. solanacearum strains form a single genomic species despite divergent lifestyles.</title>
        <authorList>
            <person name="Remenant B."/>
            <person name="de Cambiaire J.C."/>
            <person name="Cellier G."/>
            <person name="Jacobs J.M."/>
            <person name="Mangenot S."/>
            <person name="Barbe V."/>
            <person name="Lajus A."/>
            <person name="Vallenet D."/>
            <person name="Medigue C."/>
            <person name="Fegan M."/>
            <person name="Allen C."/>
            <person name="Prior P."/>
        </authorList>
    </citation>
    <scope>NUCLEOTIDE SEQUENCE</scope>
    <source>
        <strain evidence="1">R229</strain>
    </source>
</reference>
<sequence length="72" mass="7652">MASPDSVAEGFIIDTTIIGIEREPILPAFQPVQQWAKATSRLAVKDVIRAQWNGAQVRGAHGAALIDAAPQS</sequence>
<dbReference type="AlphaFoldDB" id="G2ZQW5"/>
<organism evidence="1">
    <name type="scientific">blood disease bacterium R229</name>
    <dbReference type="NCBI Taxonomy" id="741978"/>
    <lineage>
        <taxon>Bacteria</taxon>
        <taxon>Pseudomonadati</taxon>
        <taxon>Pseudomonadota</taxon>
        <taxon>Betaproteobacteria</taxon>
        <taxon>Burkholderiales</taxon>
        <taxon>Burkholderiaceae</taxon>
        <taxon>Ralstonia</taxon>
        <taxon>Ralstonia solanacearum species complex</taxon>
    </lineage>
</organism>
<dbReference type="EMBL" id="FR854070">
    <property type="protein sequence ID" value="CCA81428.1"/>
    <property type="molecule type" value="Genomic_DNA"/>
</dbReference>
<gene>
    <name evidence="1" type="ORF">BDB_140045</name>
</gene>
<accession>G2ZQW5</accession>
<protein>
    <submittedName>
        <fullName evidence="1">Uncharacterized protein</fullName>
    </submittedName>
</protein>
<name>G2ZQW5_9RALS</name>